<protein>
    <recommendedName>
        <fullName evidence="3">Lipoprotein</fullName>
    </recommendedName>
</protein>
<proteinExistence type="predicted"/>
<sequence length="667" mass="70657">MKRFIVSWMLGMGVLWCSCTQESQSLLSAGLQGTYDLSLVNDQLFVTSSDRNELRVLELKQDAVLRRFARAPNPLEPLAIPVLPRPQALTHDLRYDENGSEQPGPYVFARSSGSTLVSVVSVASLREVARLDTVKITEALAERSVGPVTAIAALAPAGEGEPSTLFFATQETTGPRLWRVRLPSTPEALESFEGPFDVKGFGPVGTPLAANEAVGSLLALPSGRLAVSTLRGQALTPGRSFTLDPEATAAEQELNFGGGQVLKLFTHERIAEAEGRAGLSEGARIFGLLDPSNCAAPPCASGVLAVESTTGEVAKDSSGSPMLPINAGSGLPMGLSLSKDTKLTVQSGESRDITLPLLGIVPLSTGGILFFDALNLIQINTGAIWASGQQPNTATATLSLVDVVGNVTDASSDLTFTGTFGTTRDESYVLTYQGTFAGMSALERDPASPTFQVPVLLDEEQQPAVRPGDRIVLLADVAGQQPCGTDVTVRDIQRGSPSAASDVLVPEEALPEACAGYPYFQVRAAGTQPLVLSGPGEAFIRRLGTGDVFSRSKSYFFHPPGYAGQTEDTAVSIRVLRNLEDTNRPLARGARFVVTTASHYFPYLITVDIATYLDLQSFRLPGPVVRAKVGDSDYAYIVYPSANGVLQVSLTSLLVGVANGQGLFTYR</sequence>
<gene>
    <name evidence="1" type="ORF">MEBOL_000076</name>
</gene>
<dbReference type="RefSeq" id="WP_095975558.1">
    <property type="nucleotide sequence ID" value="NZ_CP022163.1"/>
</dbReference>
<accession>A0A286SGI6</accession>
<keyword evidence="2" id="KW-1185">Reference proteome</keyword>
<evidence type="ECO:0000313" key="1">
    <source>
        <dbReference type="EMBL" id="ATB26648.1"/>
    </source>
</evidence>
<organism evidence="1 2">
    <name type="scientific">Melittangium boletus DSM 14713</name>
    <dbReference type="NCBI Taxonomy" id="1294270"/>
    <lineage>
        <taxon>Bacteria</taxon>
        <taxon>Pseudomonadati</taxon>
        <taxon>Myxococcota</taxon>
        <taxon>Myxococcia</taxon>
        <taxon>Myxococcales</taxon>
        <taxon>Cystobacterineae</taxon>
        <taxon>Archangiaceae</taxon>
        <taxon>Melittangium</taxon>
    </lineage>
</organism>
<dbReference type="Proteomes" id="UP000217289">
    <property type="component" value="Chromosome"/>
</dbReference>
<name>A0A286SGI6_9BACT</name>
<dbReference type="OrthoDB" id="5489136at2"/>
<reference evidence="1 2" key="1">
    <citation type="submission" date="2017-06" db="EMBL/GenBank/DDBJ databases">
        <authorList>
            <person name="Kim H.J."/>
            <person name="Triplett B.A."/>
        </authorList>
    </citation>
    <scope>NUCLEOTIDE SEQUENCE [LARGE SCALE GENOMIC DNA]</scope>
    <source>
        <strain evidence="1 2">DSM 14713</strain>
    </source>
</reference>
<dbReference type="EMBL" id="CP022163">
    <property type="protein sequence ID" value="ATB26648.1"/>
    <property type="molecule type" value="Genomic_DNA"/>
</dbReference>
<dbReference type="PROSITE" id="PS51257">
    <property type="entry name" value="PROKAR_LIPOPROTEIN"/>
    <property type="match status" value="1"/>
</dbReference>
<dbReference type="AlphaFoldDB" id="A0A286SGI6"/>
<dbReference type="KEGG" id="mbd:MEBOL_000076"/>
<evidence type="ECO:0008006" key="3">
    <source>
        <dbReference type="Google" id="ProtNLM"/>
    </source>
</evidence>
<evidence type="ECO:0000313" key="2">
    <source>
        <dbReference type="Proteomes" id="UP000217289"/>
    </source>
</evidence>